<comment type="caution">
    <text evidence="1">The sequence shown here is derived from an EMBL/GenBank/DDBJ whole genome shotgun (WGS) entry which is preliminary data.</text>
</comment>
<reference evidence="2" key="1">
    <citation type="journal article" date="2022" name="Mol. Ecol. Resour.">
        <title>The genomes of chicory, endive, great burdock and yacon provide insights into Asteraceae palaeo-polyploidization history and plant inulin production.</title>
        <authorList>
            <person name="Fan W."/>
            <person name="Wang S."/>
            <person name="Wang H."/>
            <person name="Wang A."/>
            <person name="Jiang F."/>
            <person name="Liu H."/>
            <person name="Zhao H."/>
            <person name="Xu D."/>
            <person name="Zhang Y."/>
        </authorList>
    </citation>
    <scope>NUCLEOTIDE SEQUENCE [LARGE SCALE GENOMIC DNA]</scope>
    <source>
        <strain evidence="2">cv. Punajuju</strain>
    </source>
</reference>
<evidence type="ECO:0000313" key="1">
    <source>
        <dbReference type="EMBL" id="KAI3750327.1"/>
    </source>
</evidence>
<gene>
    <name evidence="1" type="ORF">L2E82_20961</name>
</gene>
<reference evidence="1 2" key="2">
    <citation type="journal article" date="2022" name="Mol. Ecol. Resour.">
        <title>The genomes of chicory, endive, great burdock and yacon provide insights into Asteraceae paleo-polyploidization history and plant inulin production.</title>
        <authorList>
            <person name="Fan W."/>
            <person name="Wang S."/>
            <person name="Wang H."/>
            <person name="Wang A."/>
            <person name="Jiang F."/>
            <person name="Liu H."/>
            <person name="Zhao H."/>
            <person name="Xu D."/>
            <person name="Zhang Y."/>
        </authorList>
    </citation>
    <scope>NUCLEOTIDE SEQUENCE [LARGE SCALE GENOMIC DNA]</scope>
    <source>
        <strain evidence="2">cv. Punajuju</strain>
        <tissue evidence="1">Leaves</tissue>
    </source>
</reference>
<protein>
    <submittedName>
        <fullName evidence="1">Uncharacterized protein</fullName>
    </submittedName>
</protein>
<dbReference type="EMBL" id="CM042012">
    <property type="protein sequence ID" value="KAI3750327.1"/>
    <property type="molecule type" value="Genomic_DNA"/>
</dbReference>
<name>A0ACB9DVP5_CICIN</name>
<dbReference type="Proteomes" id="UP001055811">
    <property type="component" value="Linkage Group LG04"/>
</dbReference>
<proteinExistence type="predicted"/>
<organism evidence="1 2">
    <name type="scientific">Cichorium intybus</name>
    <name type="common">Chicory</name>
    <dbReference type="NCBI Taxonomy" id="13427"/>
    <lineage>
        <taxon>Eukaryota</taxon>
        <taxon>Viridiplantae</taxon>
        <taxon>Streptophyta</taxon>
        <taxon>Embryophyta</taxon>
        <taxon>Tracheophyta</taxon>
        <taxon>Spermatophyta</taxon>
        <taxon>Magnoliopsida</taxon>
        <taxon>eudicotyledons</taxon>
        <taxon>Gunneridae</taxon>
        <taxon>Pentapetalae</taxon>
        <taxon>asterids</taxon>
        <taxon>campanulids</taxon>
        <taxon>Asterales</taxon>
        <taxon>Asteraceae</taxon>
        <taxon>Cichorioideae</taxon>
        <taxon>Cichorieae</taxon>
        <taxon>Cichoriinae</taxon>
        <taxon>Cichorium</taxon>
    </lineage>
</organism>
<sequence length="150" mass="17136">MLAGQRKKIVGYDGGEAKQMWEESIMVLVLLETIPARGKRNTKKENIREHDLVSIHSKRKTPQIKNPSNPPPPFLPSPWNFPPPPVPSSLSFIVAPPLRFIASVKYRSLTRLDLKRYYVYDKYQNIKPKLITANRQYGLGLAFSCGQSWS</sequence>
<evidence type="ECO:0000313" key="2">
    <source>
        <dbReference type="Proteomes" id="UP001055811"/>
    </source>
</evidence>
<keyword evidence="2" id="KW-1185">Reference proteome</keyword>
<accession>A0ACB9DVP5</accession>